<dbReference type="AlphaFoldDB" id="A0A401JFJ6"/>
<dbReference type="InterPro" id="IPR016181">
    <property type="entry name" value="Acyl_CoA_acyltransferase"/>
</dbReference>
<evidence type="ECO:0000259" key="6">
    <source>
        <dbReference type="PROSITE" id="PS51186"/>
    </source>
</evidence>
<evidence type="ECO:0000256" key="2">
    <source>
        <dbReference type="ARBA" id="ARBA00022490"/>
    </source>
</evidence>
<keyword evidence="2 5" id="KW-0963">Cytoplasm</keyword>
<evidence type="ECO:0000256" key="1">
    <source>
        <dbReference type="ARBA" id="ARBA00005395"/>
    </source>
</evidence>
<dbReference type="GO" id="GO:0005737">
    <property type="term" value="C:cytoplasm"/>
    <property type="evidence" value="ECO:0007669"/>
    <property type="project" value="UniProtKB-SubCell"/>
</dbReference>
<dbReference type="EMBL" id="BGOW01000019">
    <property type="protein sequence ID" value="GBL46409.1"/>
    <property type="molecule type" value="Genomic_DNA"/>
</dbReference>
<evidence type="ECO:0000313" key="8">
    <source>
        <dbReference type="Proteomes" id="UP000286806"/>
    </source>
</evidence>
<comment type="function">
    <text evidence="5">Acetylates the N-terminal alanine of ribosomal protein bS18.</text>
</comment>
<gene>
    <name evidence="5" type="primary">rimI</name>
    <name evidence="7" type="ORF">SFMTTN_2222</name>
</gene>
<feature type="domain" description="N-acetyltransferase" evidence="6">
    <location>
        <begin position="9"/>
        <end position="154"/>
    </location>
</feature>
<dbReference type="GO" id="GO:0008999">
    <property type="term" value="F:protein-N-terminal-alanine acetyltransferase activity"/>
    <property type="evidence" value="ECO:0007669"/>
    <property type="project" value="UniProtKB-UniRule"/>
</dbReference>
<accession>A0A401JFJ6</accession>
<dbReference type="Gene3D" id="3.40.630.30">
    <property type="match status" value="1"/>
</dbReference>
<comment type="caution">
    <text evidence="5">Lacks conserved residue(s) required for the propagation of feature annotation.</text>
</comment>
<dbReference type="CDD" id="cd04301">
    <property type="entry name" value="NAT_SF"/>
    <property type="match status" value="1"/>
</dbReference>
<keyword evidence="3 5" id="KW-0808">Transferase</keyword>
<dbReference type="OrthoDB" id="9796919at2"/>
<dbReference type="InterPro" id="IPR050680">
    <property type="entry name" value="YpeA/RimI_acetyltransf"/>
</dbReference>
<dbReference type="SUPFAM" id="SSF55729">
    <property type="entry name" value="Acyl-CoA N-acyltransferases (Nat)"/>
    <property type="match status" value="1"/>
</dbReference>
<evidence type="ECO:0000313" key="7">
    <source>
        <dbReference type="EMBL" id="GBL46409.1"/>
    </source>
</evidence>
<name>A0A401JFJ6_9PROT</name>
<sequence>MSSLLRTQPSFRPMRDDDIDVVIAMEHVVYPFPWTRGNFHDSLQSGYSCWVCQHNQFIVGYAVLMLAAGEAHLLNVTIGLEWQGRGWGRAFMQYLIEVARDYHAETMYLEVRPSNTVARRLYHKLGFEYVAMRKAYYPARQGREDAVIMLLDMKKHA</sequence>
<feature type="binding site" evidence="5">
    <location>
        <position position="115"/>
    </location>
    <ligand>
        <name>acetyl-CoA</name>
        <dbReference type="ChEBI" id="CHEBI:57288"/>
    </ligand>
</feature>
<comment type="similarity">
    <text evidence="1 5">Belongs to the acetyltransferase family. RimI subfamily.</text>
</comment>
<dbReference type="NCBIfam" id="TIGR01575">
    <property type="entry name" value="rimI"/>
    <property type="match status" value="1"/>
</dbReference>
<feature type="active site" description="Proton donor" evidence="5">
    <location>
        <position position="122"/>
    </location>
</feature>
<feature type="active site" description="Proton acceptor" evidence="5">
    <location>
        <position position="110"/>
    </location>
</feature>
<dbReference type="InterPro" id="IPR000182">
    <property type="entry name" value="GNAT_dom"/>
</dbReference>
<comment type="subcellular location">
    <subcellularLocation>
        <location evidence="5">Cytoplasm</location>
    </subcellularLocation>
</comment>
<evidence type="ECO:0000256" key="5">
    <source>
        <dbReference type="HAMAP-Rule" id="MF_02210"/>
    </source>
</evidence>
<dbReference type="Proteomes" id="UP000286806">
    <property type="component" value="Unassembled WGS sequence"/>
</dbReference>
<comment type="caution">
    <text evidence="7">The sequence shown here is derived from an EMBL/GenBank/DDBJ whole genome shotgun (WGS) entry which is preliminary data.</text>
</comment>
<dbReference type="RefSeq" id="WP_124705195.1">
    <property type="nucleotide sequence ID" value="NZ_BGOW01000019.1"/>
</dbReference>
<dbReference type="PANTHER" id="PTHR43420">
    <property type="entry name" value="ACETYLTRANSFERASE"/>
    <property type="match status" value="1"/>
</dbReference>
<dbReference type="EC" id="2.3.1.266" evidence="5"/>
<dbReference type="InterPro" id="IPR006464">
    <property type="entry name" value="AcTrfase_RimI/Ard1"/>
</dbReference>
<organism evidence="7 8">
    <name type="scientific">Sulfuriferula multivorans</name>
    <dbReference type="NCBI Taxonomy" id="1559896"/>
    <lineage>
        <taxon>Bacteria</taxon>
        <taxon>Pseudomonadati</taxon>
        <taxon>Pseudomonadota</taxon>
        <taxon>Betaproteobacteria</taxon>
        <taxon>Nitrosomonadales</taxon>
        <taxon>Sulfuricellaceae</taxon>
        <taxon>Sulfuriferula</taxon>
    </lineage>
</organism>
<proteinExistence type="inferred from homology"/>
<evidence type="ECO:0000256" key="3">
    <source>
        <dbReference type="ARBA" id="ARBA00022679"/>
    </source>
</evidence>
<dbReference type="PROSITE" id="PS51186">
    <property type="entry name" value="GNAT"/>
    <property type="match status" value="1"/>
</dbReference>
<keyword evidence="8" id="KW-1185">Reference proteome</keyword>
<reference evidence="7 8" key="1">
    <citation type="journal article" date="2019" name="Front. Microbiol.">
        <title>Genomes of Neutrophilic Sulfur-Oxidizing Chemolithoautotrophs Representing 9 Proteobacterial Species From 8 Genera.</title>
        <authorList>
            <person name="Watanabe T."/>
            <person name="Kojima H."/>
            <person name="Umezawa K."/>
            <person name="Hori C."/>
            <person name="Takasuka T.E."/>
            <person name="Kato Y."/>
            <person name="Fukui M."/>
        </authorList>
    </citation>
    <scope>NUCLEOTIDE SEQUENCE [LARGE SCALE GENOMIC DNA]</scope>
    <source>
        <strain evidence="7 8">TTN</strain>
    </source>
</reference>
<comment type="catalytic activity">
    <reaction evidence="5">
        <text>N-terminal L-alanyl-[ribosomal protein bS18] + acetyl-CoA = N-terminal N(alpha)-acetyl-L-alanyl-[ribosomal protein bS18] + CoA + H(+)</text>
        <dbReference type="Rhea" id="RHEA:43756"/>
        <dbReference type="Rhea" id="RHEA-COMP:10676"/>
        <dbReference type="Rhea" id="RHEA-COMP:10677"/>
        <dbReference type="ChEBI" id="CHEBI:15378"/>
        <dbReference type="ChEBI" id="CHEBI:57287"/>
        <dbReference type="ChEBI" id="CHEBI:57288"/>
        <dbReference type="ChEBI" id="CHEBI:64718"/>
        <dbReference type="ChEBI" id="CHEBI:83683"/>
        <dbReference type="EC" id="2.3.1.266"/>
    </reaction>
</comment>
<protein>
    <recommendedName>
        <fullName evidence="5">[Ribosomal protein bS18]-alanine N-acetyltransferase</fullName>
        <ecNumber evidence="5">2.3.1.266</ecNumber>
    </recommendedName>
</protein>
<dbReference type="InterPro" id="IPR043690">
    <property type="entry name" value="RimI"/>
</dbReference>
<dbReference type="HAMAP" id="MF_02210">
    <property type="entry name" value="RimI"/>
    <property type="match status" value="1"/>
</dbReference>
<dbReference type="Pfam" id="PF00583">
    <property type="entry name" value="Acetyltransf_1"/>
    <property type="match status" value="1"/>
</dbReference>
<keyword evidence="4 5" id="KW-0012">Acyltransferase</keyword>
<evidence type="ECO:0000256" key="4">
    <source>
        <dbReference type="ARBA" id="ARBA00023315"/>
    </source>
</evidence>
<dbReference type="PANTHER" id="PTHR43420:SF51">
    <property type="entry name" value="PEPTIDYL-LYSINE N-ACETYLTRANSFERASE YIAC"/>
    <property type="match status" value="1"/>
</dbReference>